<name>A0A8H6L5R9_9LECA</name>
<dbReference type="RefSeq" id="XP_037165909.1">
    <property type="nucleotide sequence ID" value="XM_037307269.1"/>
</dbReference>
<organism evidence="2 3">
    <name type="scientific">Letharia columbiana</name>
    <dbReference type="NCBI Taxonomy" id="112416"/>
    <lineage>
        <taxon>Eukaryota</taxon>
        <taxon>Fungi</taxon>
        <taxon>Dikarya</taxon>
        <taxon>Ascomycota</taxon>
        <taxon>Pezizomycotina</taxon>
        <taxon>Lecanoromycetes</taxon>
        <taxon>OSLEUM clade</taxon>
        <taxon>Lecanoromycetidae</taxon>
        <taxon>Lecanorales</taxon>
        <taxon>Lecanorineae</taxon>
        <taxon>Parmeliaceae</taxon>
        <taxon>Letharia</taxon>
    </lineage>
</organism>
<evidence type="ECO:0000256" key="1">
    <source>
        <dbReference type="SAM" id="MobiDB-lite"/>
    </source>
</evidence>
<dbReference type="PANTHER" id="PTHR42100">
    <property type="entry name" value="OXIDOREDUCTASE 178 KDA SUBUNIT, PUTATIVE (AFU_ORTHOLOGUE AFUA_8G04320)-RELATED"/>
    <property type="match status" value="1"/>
</dbReference>
<dbReference type="EMBL" id="JACCJC010000018">
    <property type="protein sequence ID" value="KAF6236570.1"/>
    <property type="molecule type" value="Genomic_DNA"/>
</dbReference>
<evidence type="ECO:0000313" key="2">
    <source>
        <dbReference type="EMBL" id="KAF6236570.1"/>
    </source>
</evidence>
<feature type="compositionally biased region" description="Basic and acidic residues" evidence="1">
    <location>
        <begin position="67"/>
        <end position="81"/>
    </location>
</feature>
<gene>
    <name evidence="2" type="ORF">HO173_005351</name>
</gene>
<dbReference type="GeneID" id="59287015"/>
<sequence length="251" mass="28163">MLQIRRGTLRLAQRPYRCQWRGYADTKPPDPTTSVREPDNKPVTEPIGGGDSSGTDSVHAASAGGHEPTHHAPHPEPHNESLGRGFYASIGALALSFALYKFSRSSSSDPSTKGDPSKQPLLTRAMAYYNYRQDEYARRNTMHTKMVEQAGADRNLFQGSPWSHHIDLKFPEIFNTGSPYNIPAGHSADLGALRAHYEKKNVEVEEKRIAKLKEMAGEREILQRRKEVEEALLAYKKAPSILQWMGLQRPE</sequence>
<dbReference type="GO" id="GO:0005739">
    <property type="term" value="C:mitochondrion"/>
    <property type="evidence" value="ECO:0007669"/>
    <property type="project" value="InterPro"/>
</dbReference>
<dbReference type="Proteomes" id="UP000578531">
    <property type="component" value="Unassembled WGS sequence"/>
</dbReference>
<comment type="caution">
    <text evidence="2">The sequence shown here is derived from an EMBL/GenBank/DDBJ whole genome shotgun (WGS) entry which is preliminary data.</text>
</comment>
<dbReference type="InterPro" id="IPR034444">
    <property type="entry name" value="Nuo17.8"/>
</dbReference>
<dbReference type="OrthoDB" id="2120038at2759"/>
<protein>
    <submittedName>
        <fullName evidence="2">Uncharacterized protein</fullName>
    </submittedName>
</protein>
<feature type="region of interest" description="Disordered" evidence="1">
    <location>
        <begin position="20"/>
        <end position="83"/>
    </location>
</feature>
<accession>A0A8H6L5R9</accession>
<dbReference type="AlphaFoldDB" id="A0A8H6L5R9"/>
<keyword evidence="3" id="KW-1185">Reference proteome</keyword>
<dbReference type="PANTHER" id="PTHR42100:SF1">
    <property type="entry name" value="OXIDOREDUCTASE 178 KDA SUBUNIT, PUTATIVE (AFU_ORTHOLOGUE AFUA_8G04320)-RELATED"/>
    <property type="match status" value="1"/>
</dbReference>
<reference evidence="2 3" key="1">
    <citation type="journal article" date="2020" name="Genomics">
        <title>Complete, high-quality genomes from long-read metagenomic sequencing of two wolf lichen thalli reveals enigmatic genome architecture.</title>
        <authorList>
            <person name="McKenzie S.K."/>
            <person name="Walston R.F."/>
            <person name="Allen J.L."/>
        </authorList>
    </citation>
    <scope>NUCLEOTIDE SEQUENCE [LARGE SCALE GENOMIC DNA]</scope>
    <source>
        <strain evidence="2">WasteWater2</strain>
    </source>
</reference>
<proteinExistence type="predicted"/>
<evidence type="ECO:0000313" key="3">
    <source>
        <dbReference type="Proteomes" id="UP000578531"/>
    </source>
</evidence>